<comment type="similarity">
    <text evidence="2">Belongs to the FKBP-type PPIase family.</text>
</comment>
<dbReference type="PANTHER" id="PTHR43811:SF19">
    <property type="entry name" value="39 KDA FK506-BINDING NUCLEAR PROTEIN"/>
    <property type="match status" value="1"/>
</dbReference>
<keyword evidence="10" id="KW-1185">Reference proteome</keyword>
<evidence type="ECO:0000256" key="2">
    <source>
        <dbReference type="ARBA" id="ARBA00006577"/>
    </source>
</evidence>
<accession>A0A399G9K4</accession>
<dbReference type="InterPro" id="IPR046357">
    <property type="entry name" value="PPIase_dom_sf"/>
</dbReference>
<dbReference type="RefSeq" id="WP_068690880.1">
    <property type="nucleotide sequence ID" value="NZ_CP063196.1"/>
</dbReference>
<gene>
    <name evidence="9" type="ORF">NI17_010950</name>
</gene>
<dbReference type="InterPro" id="IPR001179">
    <property type="entry name" value="PPIase_FKBP_dom"/>
</dbReference>
<keyword evidence="4 6" id="KW-0697">Rotamase</keyword>
<dbReference type="OrthoDB" id="25996at2"/>
<dbReference type="PROSITE" id="PS50059">
    <property type="entry name" value="FKBP_PPIASE"/>
    <property type="match status" value="1"/>
</dbReference>
<feature type="chain" id="PRO_5043702784" description="peptidylprolyl isomerase" evidence="8">
    <location>
        <begin position="21"/>
        <end position="374"/>
    </location>
</feature>
<evidence type="ECO:0000256" key="8">
    <source>
        <dbReference type="SAM" id="SignalP"/>
    </source>
</evidence>
<evidence type="ECO:0000313" key="10">
    <source>
        <dbReference type="Proteomes" id="UP000265719"/>
    </source>
</evidence>
<dbReference type="PANTHER" id="PTHR43811">
    <property type="entry name" value="FKBP-TYPE PEPTIDYL-PROLYL CIS-TRANS ISOMERASE FKPA"/>
    <property type="match status" value="1"/>
</dbReference>
<dbReference type="Pfam" id="PF00254">
    <property type="entry name" value="FKBP_C"/>
    <property type="match status" value="1"/>
</dbReference>
<dbReference type="EC" id="5.2.1.8" evidence="3 6"/>
<protein>
    <recommendedName>
        <fullName evidence="3 6">peptidylprolyl isomerase</fullName>
        <ecNumber evidence="3 6">5.2.1.8</ecNumber>
    </recommendedName>
</protein>
<keyword evidence="5 6" id="KW-0413">Isomerase</keyword>
<dbReference type="GO" id="GO:0003755">
    <property type="term" value="F:peptidyl-prolyl cis-trans isomerase activity"/>
    <property type="evidence" value="ECO:0007669"/>
    <property type="project" value="UniProtKB-KW"/>
</dbReference>
<name>A0A399G9K4_9ACTN</name>
<dbReference type="EMBL" id="CP063196">
    <property type="protein sequence ID" value="UOE21563.1"/>
    <property type="molecule type" value="Genomic_DNA"/>
</dbReference>
<evidence type="ECO:0000256" key="4">
    <source>
        <dbReference type="ARBA" id="ARBA00023110"/>
    </source>
</evidence>
<evidence type="ECO:0000256" key="5">
    <source>
        <dbReference type="ARBA" id="ARBA00023235"/>
    </source>
</evidence>
<dbReference type="Gene3D" id="3.10.50.40">
    <property type="match status" value="1"/>
</dbReference>
<dbReference type="Proteomes" id="UP000265719">
    <property type="component" value="Chromosome"/>
</dbReference>
<dbReference type="AlphaFoldDB" id="A0A399G9K4"/>
<proteinExistence type="inferred from homology"/>
<sequence length="374" mass="39886">MRRHAAVALAVPLSALLLGASGCGVIPEDWQTPALMRTEQEYDSRLPTISGTVGEAEPEVSFPEIEPPDEQLVGVAHRGEGEGTLIRGSDMVVAHIVEYRWTGKGEAEQSSSTYEHDAPTLMQMSQMSEELLDSFVDQTVGTRLVFHFPPLSEEERAQYEAMGQAAPEGASVSVVDIVARHGKGDVVPGEQTTDGGDGLPTVTDNGRALPGIDIPEDTDPPGELTVVPLIEGGGPEVAEGQQIVVQYTGVRWDNGELFDSTWNTGLEERAAMENEDTDGDPLSFQIGVGGVIEGWDEGLVGQRVGSRVMLVIPEDKAYGSEDEVADGQPAGTLVFVIDILGAYDTAPEEEPEAEEGAEETASDEEAAPQEETEE</sequence>
<feature type="signal peptide" evidence="8">
    <location>
        <begin position="1"/>
        <end position="20"/>
    </location>
</feature>
<keyword evidence="8" id="KW-0732">Signal</keyword>
<comment type="catalytic activity">
    <reaction evidence="1 6">
        <text>[protein]-peptidylproline (omega=180) = [protein]-peptidylproline (omega=0)</text>
        <dbReference type="Rhea" id="RHEA:16237"/>
        <dbReference type="Rhea" id="RHEA-COMP:10747"/>
        <dbReference type="Rhea" id="RHEA-COMP:10748"/>
        <dbReference type="ChEBI" id="CHEBI:83833"/>
        <dbReference type="ChEBI" id="CHEBI:83834"/>
        <dbReference type="EC" id="5.2.1.8"/>
    </reaction>
</comment>
<dbReference type="KEGG" id="thao:NI17_010950"/>
<evidence type="ECO:0000313" key="9">
    <source>
        <dbReference type="EMBL" id="UOE21563.1"/>
    </source>
</evidence>
<reference evidence="9" key="1">
    <citation type="submission" date="2020-10" db="EMBL/GenBank/DDBJ databases">
        <title>De novo genome project of the cellulose decomposer Thermobifida halotolerans type strain.</title>
        <authorList>
            <person name="Nagy I."/>
            <person name="Horvath B."/>
            <person name="Kukolya J."/>
            <person name="Nagy I."/>
            <person name="Orsini M."/>
        </authorList>
    </citation>
    <scope>NUCLEOTIDE SEQUENCE</scope>
    <source>
        <strain evidence="9">DSM 44931</strain>
    </source>
</reference>
<evidence type="ECO:0000256" key="3">
    <source>
        <dbReference type="ARBA" id="ARBA00013194"/>
    </source>
</evidence>
<feature type="compositionally biased region" description="Acidic residues" evidence="7">
    <location>
        <begin position="346"/>
        <end position="374"/>
    </location>
</feature>
<feature type="region of interest" description="Disordered" evidence="7">
    <location>
        <begin position="342"/>
        <end position="374"/>
    </location>
</feature>
<dbReference type="SUPFAM" id="SSF54534">
    <property type="entry name" value="FKBP-like"/>
    <property type="match status" value="1"/>
</dbReference>
<evidence type="ECO:0000256" key="6">
    <source>
        <dbReference type="PROSITE-ProRule" id="PRU00277"/>
    </source>
</evidence>
<evidence type="ECO:0000256" key="7">
    <source>
        <dbReference type="SAM" id="MobiDB-lite"/>
    </source>
</evidence>
<organism evidence="9 10">
    <name type="scientific">Thermobifida halotolerans</name>
    <dbReference type="NCBI Taxonomy" id="483545"/>
    <lineage>
        <taxon>Bacteria</taxon>
        <taxon>Bacillati</taxon>
        <taxon>Actinomycetota</taxon>
        <taxon>Actinomycetes</taxon>
        <taxon>Streptosporangiales</taxon>
        <taxon>Nocardiopsidaceae</taxon>
        <taxon>Thermobifida</taxon>
    </lineage>
</organism>
<evidence type="ECO:0000256" key="1">
    <source>
        <dbReference type="ARBA" id="ARBA00000971"/>
    </source>
</evidence>
<dbReference type="PROSITE" id="PS51257">
    <property type="entry name" value="PROKAR_LIPOPROTEIN"/>
    <property type="match status" value="1"/>
</dbReference>